<evidence type="ECO:0000313" key="2">
    <source>
        <dbReference type="Proteomes" id="UP000294933"/>
    </source>
</evidence>
<evidence type="ECO:0000313" key="1">
    <source>
        <dbReference type="EMBL" id="TDL27154.1"/>
    </source>
</evidence>
<accession>A0A4Y7QHM7</accession>
<proteinExistence type="predicted"/>
<reference evidence="1 2" key="1">
    <citation type="submission" date="2018-06" db="EMBL/GenBank/DDBJ databases">
        <title>A transcriptomic atlas of mushroom development highlights an independent origin of complex multicellularity.</title>
        <authorList>
            <consortium name="DOE Joint Genome Institute"/>
            <person name="Krizsan K."/>
            <person name="Almasi E."/>
            <person name="Merenyi Z."/>
            <person name="Sahu N."/>
            <person name="Viragh M."/>
            <person name="Koszo T."/>
            <person name="Mondo S."/>
            <person name="Kiss B."/>
            <person name="Balint B."/>
            <person name="Kues U."/>
            <person name="Barry K."/>
            <person name="Hegedus J.C."/>
            <person name="Henrissat B."/>
            <person name="Johnson J."/>
            <person name="Lipzen A."/>
            <person name="Ohm R."/>
            <person name="Nagy I."/>
            <person name="Pangilinan J."/>
            <person name="Yan J."/>
            <person name="Xiong Y."/>
            <person name="Grigoriev I.V."/>
            <person name="Hibbett D.S."/>
            <person name="Nagy L.G."/>
        </authorList>
    </citation>
    <scope>NUCLEOTIDE SEQUENCE [LARGE SCALE GENOMIC DNA]</scope>
    <source>
        <strain evidence="1 2">SZMC22713</strain>
    </source>
</reference>
<dbReference type="VEuPathDB" id="FungiDB:BD410DRAFT_879764"/>
<gene>
    <name evidence="1" type="ORF">BD410DRAFT_879764</name>
</gene>
<dbReference type="EMBL" id="ML170160">
    <property type="protein sequence ID" value="TDL27154.1"/>
    <property type="molecule type" value="Genomic_DNA"/>
</dbReference>
<name>A0A4Y7QHM7_9AGAM</name>
<protein>
    <submittedName>
        <fullName evidence="1">Uncharacterized protein</fullName>
    </submittedName>
</protein>
<sequence>MIHLSSTSVPCSIAEHPVIHDVVDYIEDASKMTYNFVKSTLNRDTGISAACAQSASQGTFAQIRVEIDSINHQLHTSNLQIEVLQRALEISRDAHVTLKARHVELLNCANNVAKRTGHVSLLPQEIISHIASFLYREDEAFATLGIQPKLPHFEWVKAMFCPASERLYFWKDPDNQFRLAGDGSGCRSAAITDGKHPLSIHFNEADWTNSFYALNDSNSFSQHTLLSTTHRWRELSLCIDDHANYCDILSCVAGLPTLTHLSFYYGPDARSSMLLPKWWGGFIKRCGRAGSMCPNLRSAIVPLRCLTTSSGLFSNVLHLQVDLSNNHFISELGSALRDIHHLITLKISFRQSYGAENAKKSIVILPSLKELSICGIAMGVSSLTPAVVAFECKNLQALCAELSPMASQPEPEEMAALLISVNDSFPTLKQLFCHIPNQSWIPVRTVMHVLVKYLSLTSSTVKNDRDALPMVSQSAIRNLSVPANDGRFLLTHLTTLSIPFESDRTALRDLVALSHNRRTNEASTRLLYLKFIVRHWKNTEESVNMIQSLLIHYHDVEIVVRTDWG</sequence>
<dbReference type="InterPro" id="IPR032675">
    <property type="entry name" value="LRR_dom_sf"/>
</dbReference>
<organism evidence="1 2">
    <name type="scientific">Rickenella mellea</name>
    <dbReference type="NCBI Taxonomy" id="50990"/>
    <lineage>
        <taxon>Eukaryota</taxon>
        <taxon>Fungi</taxon>
        <taxon>Dikarya</taxon>
        <taxon>Basidiomycota</taxon>
        <taxon>Agaricomycotina</taxon>
        <taxon>Agaricomycetes</taxon>
        <taxon>Hymenochaetales</taxon>
        <taxon>Rickenellaceae</taxon>
        <taxon>Rickenella</taxon>
    </lineage>
</organism>
<keyword evidence="2" id="KW-1185">Reference proteome</keyword>
<dbReference type="Proteomes" id="UP000294933">
    <property type="component" value="Unassembled WGS sequence"/>
</dbReference>
<dbReference type="AlphaFoldDB" id="A0A4Y7QHM7"/>
<dbReference type="Gene3D" id="3.80.10.10">
    <property type="entry name" value="Ribonuclease Inhibitor"/>
    <property type="match status" value="1"/>
</dbReference>